<evidence type="ECO:0000256" key="1">
    <source>
        <dbReference type="ARBA" id="ARBA00004123"/>
    </source>
</evidence>
<dbReference type="Proteomes" id="UP000828390">
    <property type="component" value="Unassembled WGS sequence"/>
</dbReference>
<feature type="compositionally biased region" description="Acidic residues" evidence="12">
    <location>
        <begin position="500"/>
        <end position="514"/>
    </location>
</feature>
<evidence type="ECO:0000256" key="12">
    <source>
        <dbReference type="SAM" id="MobiDB-lite"/>
    </source>
</evidence>
<keyword evidence="8" id="KW-0804">Transcription</keyword>
<evidence type="ECO:0000256" key="10">
    <source>
        <dbReference type="PROSITE-ProRule" id="PRU00042"/>
    </source>
</evidence>
<dbReference type="AlphaFoldDB" id="A0A9D4DGV5"/>
<sequence length="750" mass="82461">MEKFSVKIEPGQSAGNQKTLSINQIAAQLANSKASQANATSIFISPASGSVFNGLNNNNNNIIDAKEGLSGSPIVGKMTEALSLKQSPTLTTKMFAKTSASASVQVVTQYMCRYCGQQFESTDQMQKHIQEHVEGKTPHECSVCGKTYRTPSKLQRHVRVHSGERPYACSICGRRFTRSDHVKQHMKVHMTKPRHRVRPGSPEYLEKALPKESNVCHLCNNMKFSKRQALHLHLQQQHLLQQVFTCHRCGEAFESLEEMQTHKLCHDAILNSMKDGNSAPSPPEGIARFAIAQKADSPSGQYDFVSLKTETTAAGTSSEDSKTLSSFLKMPAGGYIPANLDNVTALSNKLLAEGMEKLAKEKAELELQKKYHEEYMQLNADAKKYQDAAESEAHKKLDEEERRKIAQAFTINKSRNFGGNGEIQNGEFGQNGHNDGVDVQGKETTHMVNGEGMSMFILPTLLGLQSVKHIQKTKEVESDMETEDSEQNSSKDSAGINREGDDEKSEEESSEQMDDSGVADVGSNDALEAKISSQSELYTKPCPRSKKPGYLPQTKNNASSSVEDSKSQTSSKPMLSILNPKINELIKAKVEHNMYTSTVANNNQTTYIVSNQGLSAQLPKLTLIPNFSSINPAITYQSLLTSPMQTTLLAGPTGSSSSAALAAVAASAQNALKKSANELLASAPMPPKLIKCEHCCIYFEDNAMSMLHNTLHTADNTDPFTCRKCYKKLGNRLEFMAHMIWHLEPNMDLP</sequence>
<evidence type="ECO:0000256" key="8">
    <source>
        <dbReference type="ARBA" id="ARBA00023163"/>
    </source>
</evidence>
<dbReference type="GO" id="GO:0008270">
    <property type="term" value="F:zinc ion binding"/>
    <property type="evidence" value="ECO:0007669"/>
    <property type="project" value="UniProtKB-KW"/>
</dbReference>
<organism evidence="14 15">
    <name type="scientific">Dreissena polymorpha</name>
    <name type="common">Zebra mussel</name>
    <name type="synonym">Mytilus polymorpha</name>
    <dbReference type="NCBI Taxonomy" id="45954"/>
    <lineage>
        <taxon>Eukaryota</taxon>
        <taxon>Metazoa</taxon>
        <taxon>Spiralia</taxon>
        <taxon>Lophotrochozoa</taxon>
        <taxon>Mollusca</taxon>
        <taxon>Bivalvia</taxon>
        <taxon>Autobranchia</taxon>
        <taxon>Heteroconchia</taxon>
        <taxon>Euheterodonta</taxon>
        <taxon>Imparidentia</taxon>
        <taxon>Neoheterodontei</taxon>
        <taxon>Myida</taxon>
        <taxon>Dreissenoidea</taxon>
        <taxon>Dreissenidae</taxon>
        <taxon>Dreissena</taxon>
    </lineage>
</organism>
<keyword evidence="15" id="KW-1185">Reference proteome</keyword>
<dbReference type="PANTHER" id="PTHR16515:SF49">
    <property type="entry name" value="GASTRULA ZINC FINGER PROTEIN XLCGF49.1-LIKE-RELATED"/>
    <property type="match status" value="1"/>
</dbReference>
<evidence type="ECO:0000256" key="4">
    <source>
        <dbReference type="ARBA" id="ARBA00022771"/>
    </source>
</evidence>
<evidence type="ECO:0000256" key="2">
    <source>
        <dbReference type="ARBA" id="ARBA00022723"/>
    </source>
</evidence>
<dbReference type="SMART" id="SM00355">
    <property type="entry name" value="ZnF_C2H2"/>
    <property type="match status" value="7"/>
</dbReference>
<gene>
    <name evidence="14" type="ORF">DPMN_183037</name>
</gene>
<evidence type="ECO:0000256" key="9">
    <source>
        <dbReference type="ARBA" id="ARBA00023242"/>
    </source>
</evidence>
<evidence type="ECO:0000313" key="15">
    <source>
        <dbReference type="Proteomes" id="UP000828390"/>
    </source>
</evidence>
<keyword evidence="7" id="KW-0238">DNA-binding</keyword>
<feature type="domain" description="C2H2-type" evidence="13">
    <location>
        <begin position="167"/>
        <end position="194"/>
    </location>
</feature>
<evidence type="ECO:0000256" key="11">
    <source>
        <dbReference type="SAM" id="Coils"/>
    </source>
</evidence>
<keyword evidence="2" id="KW-0479">Metal-binding</keyword>
<dbReference type="Pfam" id="PF13894">
    <property type="entry name" value="zf-C2H2_4"/>
    <property type="match status" value="1"/>
</dbReference>
<reference evidence="14" key="1">
    <citation type="journal article" date="2019" name="bioRxiv">
        <title>The Genome of the Zebra Mussel, Dreissena polymorpha: A Resource for Invasive Species Research.</title>
        <authorList>
            <person name="McCartney M.A."/>
            <person name="Auch B."/>
            <person name="Kono T."/>
            <person name="Mallez S."/>
            <person name="Zhang Y."/>
            <person name="Obille A."/>
            <person name="Becker A."/>
            <person name="Abrahante J.E."/>
            <person name="Garbe J."/>
            <person name="Badalamenti J.P."/>
            <person name="Herman A."/>
            <person name="Mangelson H."/>
            <person name="Liachko I."/>
            <person name="Sullivan S."/>
            <person name="Sone E.D."/>
            <person name="Koren S."/>
            <person name="Silverstein K.A.T."/>
            <person name="Beckman K.B."/>
            <person name="Gohl D.M."/>
        </authorList>
    </citation>
    <scope>NUCLEOTIDE SEQUENCE</scope>
    <source>
        <strain evidence="14">Duluth1</strain>
        <tissue evidence="14">Whole animal</tissue>
    </source>
</reference>
<keyword evidence="11" id="KW-0175">Coiled coil</keyword>
<proteinExistence type="predicted"/>
<keyword evidence="6" id="KW-0805">Transcription regulation</keyword>
<feature type="compositionally biased region" description="Polar residues" evidence="12">
    <location>
        <begin position="553"/>
        <end position="573"/>
    </location>
</feature>
<feature type="domain" description="C2H2-type" evidence="13">
    <location>
        <begin position="110"/>
        <end position="137"/>
    </location>
</feature>
<dbReference type="FunFam" id="3.30.160.60:FF:000287">
    <property type="entry name" value="PR domain zinc finger protein 10"/>
    <property type="match status" value="1"/>
</dbReference>
<feature type="domain" description="C2H2-type" evidence="13">
    <location>
        <begin position="244"/>
        <end position="266"/>
    </location>
</feature>
<evidence type="ECO:0000313" key="14">
    <source>
        <dbReference type="EMBL" id="KAH3748591.1"/>
    </source>
</evidence>
<dbReference type="GO" id="GO:0010468">
    <property type="term" value="P:regulation of gene expression"/>
    <property type="evidence" value="ECO:0007669"/>
    <property type="project" value="TreeGrafter"/>
</dbReference>
<comment type="subcellular location">
    <subcellularLocation>
        <location evidence="1">Nucleus</location>
    </subcellularLocation>
</comment>
<evidence type="ECO:0000256" key="5">
    <source>
        <dbReference type="ARBA" id="ARBA00022833"/>
    </source>
</evidence>
<feature type="coiled-coil region" evidence="11">
    <location>
        <begin position="348"/>
        <end position="388"/>
    </location>
</feature>
<dbReference type="Pfam" id="PF00096">
    <property type="entry name" value="zf-C2H2"/>
    <property type="match status" value="2"/>
</dbReference>
<keyword evidence="9" id="KW-0539">Nucleus</keyword>
<dbReference type="PROSITE" id="PS00028">
    <property type="entry name" value="ZINC_FINGER_C2H2_1"/>
    <property type="match status" value="6"/>
</dbReference>
<feature type="region of interest" description="Disordered" evidence="12">
    <location>
        <begin position="416"/>
        <end position="439"/>
    </location>
</feature>
<evidence type="ECO:0000256" key="7">
    <source>
        <dbReference type="ARBA" id="ARBA00023125"/>
    </source>
</evidence>
<dbReference type="PANTHER" id="PTHR16515">
    <property type="entry name" value="PR DOMAIN ZINC FINGER PROTEIN"/>
    <property type="match status" value="1"/>
</dbReference>
<dbReference type="InterPro" id="IPR050331">
    <property type="entry name" value="Zinc_finger"/>
</dbReference>
<protein>
    <recommendedName>
        <fullName evidence="13">C2H2-type domain-containing protein</fullName>
    </recommendedName>
</protein>
<dbReference type="SUPFAM" id="SSF57667">
    <property type="entry name" value="beta-beta-alpha zinc fingers"/>
    <property type="match status" value="2"/>
</dbReference>
<dbReference type="GO" id="GO:0003677">
    <property type="term" value="F:DNA binding"/>
    <property type="evidence" value="ECO:0007669"/>
    <property type="project" value="UniProtKB-KW"/>
</dbReference>
<keyword evidence="3" id="KW-0677">Repeat</keyword>
<dbReference type="EMBL" id="JAIWYP010000010">
    <property type="protein sequence ID" value="KAH3748591.1"/>
    <property type="molecule type" value="Genomic_DNA"/>
</dbReference>
<evidence type="ECO:0000259" key="13">
    <source>
        <dbReference type="PROSITE" id="PS50157"/>
    </source>
</evidence>
<name>A0A9D4DGV5_DREPO</name>
<evidence type="ECO:0000256" key="6">
    <source>
        <dbReference type="ARBA" id="ARBA00023015"/>
    </source>
</evidence>
<dbReference type="FunFam" id="3.30.160.60:FF:000624">
    <property type="entry name" value="zinc finger protein 697"/>
    <property type="match status" value="1"/>
</dbReference>
<feature type="domain" description="C2H2-type" evidence="13">
    <location>
        <begin position="139"/>
        <end position="166"/>
    </location>
</feature>
<keyword evidence="5" id="KW-0862">Zinc</keyword>
<dbReference type="PROSITE" id="PS50157">
    <property type="entry name" value="ZINC_FINGER_C2H2_2"/>
    <property type="match status" value="4"/>
</dbReference>
<keyword evidence="4 10" id="KW-0863">Zinc-finger</keyword>
<reference evidence="14" key="2">
    <citation type="submission" date="2020-11" db="EMBL/GenBank/DDBJ databases">
        <authorList>
            <person name="McCartney M.A."/>
            <person name="Auch B."/>
            <person name="Kono T."/>
            <person name="Mallez S."/>
            <person name="Becker A."/>
            <person name="Gohl D.M."/>
            <person name="Silverstein K.A.T."/>
            <person name="Koren S."/>
            <person name="Bechman K.B."/>
            <person name="Herman A."/>
            <person name="Abrahante J.E."/>
            <person name="Garbe J."/>
        </authorList>
    </citation>
    <scope>NUCLEOTIDE SEQUENCE</scope>
    <source>
        <strain evidence="14">Duluth1</strain>
        <tissue evidence="14">Whole animal</tissue>
    </source>
</reference>
<feature type="region of interest" description="Disordered" evidence="12">
    <location>
        <begin position="472"/>
        <end position="575"/>
    </location>
</feature>
<evidence type="ECO:0000256" key="3">
    <source>
        <dbReference type="ARBA" id="ARBA00022737"/>
    </source>
</evidence>
<dbReference type="GO" id="GO:0005634">
    <property type="term" value="C:nucleus"/>
    <property type="evidence" value="ECO:0007669"/>
    <property type="project" value="UniProtKB-SubCell"/>
</dbReference>
<accession>A0A9D4DGV5</accession>
<dbReference type="InterPro" id="IPR036236">
    <property type="entry name" value="Znf_C2H2_sf"/>
</dbReference>
<dbReference type="Gene3D" id="3.30.160.60">
    <property type="entry name" value="Classic Zinc Finger"/>
    <property type="match status" value="3"/>
</dbReference>
<comment type="caution">
    <text evidence="14">The sequence shown here is derived from an EMBL/GenBank/DDBJ whole genome shotgun (WGS) entry which is preliminary data.</text>
</comment>
<dbReference type="InterPro" id="IPR013087">
    <property type="entry name" value="Znf_C2H2_type"/>
</dbReference>
<dbReference type="OrthoDB" id="8922241at2759"/>